<dbReference type="AlphaFoldDB" id="A0A7Y0BMF3"/>
<gene>
    <name evidence="6" type="ORF">HHL27_04305</name>
</gene>
<dbReference type="SUPFAM" id="SSF103473">
    <property type="entry name" value="MFS general substrate transporter"/>
    <property type="match status" value="1"/>
</dbReference>
<dbReference type="RefSeq" id="WP_169492172.1">
    <property type="nucleotide sequence ID" value="NZ_JABBGM010000002.1"/>
</dbReference>
<feature type="transmembrane region" description="Helical" evidence="4">
    <location>
        <begin position="84"/>
        <end position="110"/>
    </location>
</feature>
<organism evidence="6 7">
    <name type="scientific">Novosphingobium olei</name>
    <dbReference type="NCBI Taxonomy" id="2728851"/>
    <lineage>
        <taxon>Bacteria</taxon>
        <taxon>Pseudomonadati</taxon>
        <taxon>Pseudomonadota</taxon>
        <taxon>Alphaproteobacteria</taxon>
        <taxon>Sphingomonadales</taxon>
        <taxon>Sphingomonadaceae</taxon>
        <taxon>Novosphingobium</taxon>
    </lineage>
</organism>
<evidence type="ECO:0000313" key="6">
    <source>
        <dbReference type="EMBL" id="NML92890.1"/>
    </source>
</evidence>
<feature type="transmembrane region" description="Helical" evidence="4">
    <location>
        <begin position="49"/>
        <end position="72"/>
    </location>
</feature>
<protein>
    <submittedName>
        <fullName evidence="6">MFS transporter</fullName>
    </submittedName>
</protein>
<accession>A0A7Y0BMF3</accession>
<feature type="transmembrane region" description="Helical" evidence="4">
    <location>
        <begin position="375"/>
        <end position="396"/>
    </location>
</feature>
<reference evidence="6 7" key="1">
    <citation type="submission" date="2020-04" db="EMBL/GenBank/DDBJ databases">
        <title>Novosphingobium sp. TW-4 isolated from soil.</title>
        <authorList>
            <person name="Dahal R.H."/>
            <person name="Chaudhary D.K."/>
        </authorList>
    </citation>
    <scope>NUCLEOTIDE SEQUENCE [LARGE SCALE GENOMIC DNA]</scope>
    <source>
        <strain evidence="6 7">TW-4</strain>
    </source>
</reference>
<name>A0A7Y0BMF3_9SPHN</name>
<proteinExistence type="predicted"/>
<dbReference type="Pfam" id="PF07690">
    <property type="entry name" value="MFS_1"/>
    <property type="match status" value="1"/>
</dbReference>
<dbReference type="EMBL" id="JABBGM010000002">
    <property type="protein sequence ID" value="NML92890.1"/>
    <property type="molecule type" value="Genomic_DNA"/>
</dbReference>
<keyword evidence="2 4" id="KW-1133">Transmembrane helix</keyword>
<dbReference type="InterPro" id="IPR011701">
    <property type="entry name" value="MFS"/>
</dbReference>
<evidence type="ECO:0000313" key="7">
    <source>
        <dbReference type="Proteomes" id="UP000583556"/>
    </source>
</evidence>
<feature type="transmembrane region" description="Helical" evidence="4">
    <location>
        <begin position="307"/>
        <end position="327"/>
    </location>
</feature>
<feature type="transmembrane region" description="Helical" evidence="4">
    <location>
        <begin position="164"/>
        <end position="185"/>
    </location>
</feature>
<comment type="caution">
    <text evidence="6">The sequence shown here is derived from an EMBL/GenBank/DDBJ whole genome shotgun (WGS) entry which is preliminary data.</text>
</comment>
<dbReference type="PANTHER" id="PTHR23527">
    <property type="entry name" value="BLL3282 PROTEIN"/>
    <property type="match status" value="1"/>
</dbReference>
<dbReference type="PROSITE" id="PS50850">
    <property type="entry name" value="MFS"/>
    <property type="match status" value="1"/>
</dbReference>
<feature type="transmembrane region" description="Helical" evidence="4">
    <location>
        <begin position="217"/>
        <end position="242"/>
    </location>
</feature>
<feature type="transmembrane region" description="Helical" evidence="4">
    <location>
        <begin position="281"/>
        <end position="301"/>
    </location>
</feature>
<feature type="domain" description="Major facilitator superfamily (MFS) profile" evidence="5">
    <location>
        <begin position="11"/>
        <end position="399"/>
    </location>
</feature>
<dbReference type="InterPro" id="IPR036259">
    <property type="entry name" value="MFS_trans_sf"/>
</dbReference>
<feature type="transmembrane region" description="Helical" evidence="4">
    <location>
        <begin position="348"/>
        <end position="369"/>
    </location>
</feature>
<feature type="transmembrane region" description="Helical" evidence="4">
    <location>
        <begin position="12"/>
        <end position="37"/>
    </location>
</feature>
<evidence type="ECO:0000256" key="1">
    <source>
        <dbReference type="ARBA" id="ARBA00022692"/>
    </source>
</evidence>
<dbReference type="Gene3D" id="1.20.1250.20">
    <property type="entry name" value="MFS general substrate transporter like domains"/>
    <property type="match status" value="2"/>
</dbReference>
<dbReference type="InterPro" id="IPR020846">
    <property type="entry name" value="MFS_dom"/>
</dbReference>
<evidence type="ECO:0000256" key="4">
    <source>
        <dbReference type="SAM" id="Phobius"/>
    </source>
</evidence>
<dbReference type="Proteomes" id="UP000583556">
    <property type="component" value="Unassembled WGS sequence"/>
</dbReference>
<dbReference type="PANTHER" id="PTHR23527:SF1">
    <property type="entry name" value="BLL3282 PROTEIN"/>
    <property type="match status" value="1"/>
</dbReference>
<dbReference type="GO" id="GO:0022857">
    <property type="term" value="F:transmembrane transporter activity"/>
    <property type="evidence" value="ECO:0007669"/>
    <property type="project" value="InterPro"/>
</dbReference>
<keyword evidence="1 4" id="KW-0812">Transmembrane</keyword>
<keyword evidence="3 4" id="KW-0472">Membrane</keyword>
<keyword evidence="7" id="KW-1185">Reference proteome</keyword>
<evidence type="ECO:0000259" key="5">
    <source>
        <dbReference type="PROSITE" id="PS50850"/>
    </source>
</evidence>
<dbReference type="InterPro" id="IPR052952">
    <property type="entry name" value="MFS-Transporter"/>
</dbReference>
<sequence>MHNSSKHDAPLLRVLVLTTLVQVIATAVALALAPIAPRAALGFGIDAHYVGYQISLIYMAGALGSALAGTLLQRHGAYVIEIVTLLLFAAGLVLLATSTLWIGIVASLLIGLGYGLQNPASSQILNAACPPAKRSVVFSIKQAGVPLGAVLASLSLPALDAAFGWQRTLAVAAIVPAALALKLWVDHRDAPHAPAARRSFRANFLAEQRLVWKSRPLLVLSLVGMVYSAAQLSLSAFIVLMLVEDQGWKLATAAAVGGALQASGAAGRVSWGWLADRAGSGFAILALIGLLSTTGLCALPFLMRLPVFLQVGLLVALGFSLSGWNGVAMSEIARFSPPGMTGQVMGGALVYTFLGVMMGPSSYALLYEVTARYDMTFACIAALTAAGGLASMAMALQRRTIAKG</sequence>
<evidence type="ECO:0000256" key="3">
    <source>
        <dbReference type="ARBA" id="ARBA00023136"/>
    </source>
</evidence>
<evidence type="ECO:0000256" key="2">
    <source>
        <dbReference type="ARBA" id="ARBA00022989"/>
    </source>
</evidence>